<evidence type="ECO:0000313" key="3">
    <source>
        <dbReference type="Proteomes" id="UP000054937"/>
    </source>
</evidence>
<organism evidence="2 3">
    <name type="scientific">Pseudocohnilembus persalinus</name>
    <name type="common">Ciliate</name>
    <dbReference type="NCBI Taxonomy" id="266149"/>
    <lineage>
        <taxon>Eukaryota</taxon>
        <taxon>Sar</taxon>
        <taxon>Alveolata</taxon>
        <taxon>Ciliophora</taxon>
        <taxon>Intramacronucleata</taxon>
        <taxon>Oligohymenophorea</taxon>
        <taxon>Scuticociliatia</taxon>
        <taxon>Philasterida</taxon>
        <taxon>Pseudocohnilembidae</taxon>
        <taxon>Pseudocohnilembus</taxon>
    </lineage>
</organism>
<feature type="chain" id="PRO_5006867731" evidence="1">
    <location>
        <begin position="23"/>
        <end position="294"/>
    </location>
</feature>
<dbReference type="AlphaFoldDB" id="A0A0V0R9Q5"/>
<dbReference type="InterPro" id="IPR027417">
    <property type="entry name" value="P-loop_NTPase"/>
</dbReference>
<keyword evidence="2" id="KW-0378">Hydrolase</keyword>
<keyword evidence="1" id="KW-0732">Signal</keyword>
<dbReference type="InParanoid" id="A0A0V0R9Q5"/>
<accession>A0A0V0R9Q5</accession>
<reference evidence="2 3" key="1">
    <citation type="journal article" date="2015" name="Sci. Rep.">
        <title>Genome of the facultative scuticociliatosis pathogen Pseudocohnilembus persalinus provides insight into its virulence through horizontal gene transfer.</title>
        <authorList>
            <person name="Xiong J."/>
            <person name="Wang G."/>
            <person name="Cheng J."/>
            <person name="Tian M."/>
            <person name="Pan X."/>
            <person name="Warren A."/>
            <person name="Jiang C."/>
            <person name="Yuan D."/>
            <person name="Miao W."/>
        </authorList>
    </citation>
    <scope>NUCLEOTIDE SEQUENCE [LARGE SCALE GENOMIC DNA]</scope>
    <source>
        <strain evidence="2">36N120E</strain>
    </source>
</reference>
<evidence type="ECO:0000256" key="1">
    <source>
        <dbReference type="SAM" id="SignalP"/>
    </source>
</evidence>
<dbReference type="EMBL" id="LDAU01000003">
    <property type="protein sequence ID" value="KRX11223.1"/>
    <property type="molecule type" value="Genomic_DNA"/>
</dbReference>
<dbReference type="Proteomes" id="UP000054937">
    <property type="component" value="Unassembled WGS sequence"/>
</dbReference>
<feature type="signal peptide" evidence="1">
    <location>
        <begin position="1"/>
        <end position="22"/>
    </location>
</feature>
<sequence length="294" mass="34493">MSWLVIISTILILGGSIFVSKPQPDTSVIGLEEQLYKPPKINSFKKENIKQEYQQIPDVNDYLDLLESNLEFKFDKKNKMGPVFALIAGEARTGKTFAVQKLAERLISNDISQTMYIDLKNSEDQENIEKLLKNINYLPFYDWLNKKHENPPTIIIDHFEKANQEDYTYSSKHLNFLEFCELKIDSWSKKYELNEETKKVAKFILEYQKQFSVENDNKQVNYVNQWVSYGFLKHKLNNDYKILDQAISLGLEYALFEQQPGQIRFFGKLAQTSALENEISEIKQVNYEIKKKEL</sequence>
<protein>
    <submittedName>
        <fullName evidence="2">p-loop containing nucleoside triphosphate hydrolase</fullName>
    </submittedName>
</protein>
<dbReference type="GO" id="GO:0016787">
    <property type="term" value="F:hydrolase activity"/>
    <property type="evidence" value="ECO:0007669"/>
    <property type="project" value="UniProtKB-KW"/>
</dbReference>
<gene>
    <name evidence="2" type="ORF">PPERSA_07748</name>
</gene>
<name>A0A0V0R9Q5_PSEPJ</name>
<evidence type="ECO:0000313" key="2">
    <source>
        <dbReference type="EMBL" id="KRX11223.1"/>
    </source>
</evidence>
<dbReference type="Gene3D" id="3.40.50.300">
    <property type="entry name" value="P-loop containing nucleotide triphosphate hydrolases"/>
    <property type="match status" value="1"/>
</dbReference>
<keyword evidence="3" id="KW-1185">Reference proteome</keyword>
<dbReference type="SUPFAM" id="SSF52540">
    <property type="entry name" value="P-loop containing nucleoside triphosphate hydrolases"/>
    <property type="match status" value="1"/>
</dbReference>
<dbReference type="OrthoDB" id="47330at2759"/>
<proteinExistence type="predicted"/>
<comment type="caution">
    <text evidence="2">The sequence shown here is derived from an EMBL/GenBank/DDBJ whole genome shotgun (WGS) entry which is preliminary data.</text>
</comment>